<dbReference type="PRINTS" id="PR00039">
    <property type="entry name" value="HTHLYSR"/>
</dbReference>
<evidence type="ECO:0000256" key="4">
    <source>
        <dbReference type="ARBA" id="ARBA00023163"/>
    </source>
</evidence>
<dbReference type="InterPro" id="IPR058163">
    <property type="entry name" value="LysR-type_TF_proteobact-type"/>
</dbReference>
<dbReference type="Pfam" id="PF03466">
    <property type="entry name" value="LysR_substrate"/>
    <property type="match status" value="1"/>
</dbReference>
<dbReference type="Pfam" id="PF00126">
    <property type="entry name" value="HTH_1"/>
    <property type="match status" value="1"/>
</dbReference>
<name>A0ABU7ZFF6_9PAST</name>
<reference evidence="6" key="1">
    <citation type="submission" date="2023-12" db="EMBL/GenBank/DDBJ databases">
        <title>Mannheima indologenes sp. nov. proposed for Clade V organisms of Mannheimia.</title>
        <authorList>
            <person name="Christensen H."/>
        </authorList>
    </citation>
    <scope>NUCLEOTIDE SEQUENCE</scope>
    <source>
        <strain evidence="6">M14.4</strain>
    </source>
</reference>
<evidence type="ECO:0000256" key="2">
    <source>
        <dbReference type="ARBA" id="ARBA00023015"/>
    </source>
</evidence>
<accession>A0ABU7ZFF6</accession>
<dbReference type="Gene3D" id="1.10.10.10">
    <property type="entry name" value="Winged helix-like DNA-binding domain superfamily/Winged helix DNA-binding domain"/>
    <property type="match status" value="1"/>
</dbReference>
<dbReference type="InterPro" id="IPR000847">
    <property type="entry name" value="LysR_HTH_N"/>
</dbReference>
<dbReference type="InterPro" id="IPR036388">
    <property type="entry name" value="WH-like_DNA-bd_sf"/>
</dbReference>
<comment type="similarity">
    <text evidence="1">Belongs to the LysR transcriptional regulatory family.</text>
</comment>
<dbReference type="SUPFAM" id="SSF53850">
    <property type="entry name" value="Periplasmic binding protein-like II"/>
    <property type="match status" value="1"/>
</dbReference>
<dbReference type="Gene3D" id="3.40.190.290">
    <property type="match status" value="1"/>
</dbReference>
<dbReference type="InterPro" id="IPR005119">
    <property type="entry name" value="LysR_subst-bd"/>
</dbReference>
<keyword evidence="7" id="KW-1185">Reference proteome</keyword>
<evidence type="ECO:0000313" key="6">
    <source>
        <dbReference type="EMBL" id="MEG9476181.1"/>
    </source>
</evidence>
<comment type="caution">
    <text evidence="6">The sequence shown here is derived from an EMBL/GenBank/DDBJ whole genome shotgun (WGS) entry which is preliminary data.</text>
</comment>
<proteinExistence type="inferred from homology"/>
<evidence type="ECO:0000256" key="1">
    <source>
        <dbReference type="ARBA" id="ARBA00009437"/>
    </source>
</evidence>
<gene>
    <name evidence="6" type="ORF">V6W77_07810</name>
</gene>
<protein>
    <submittedName>
        <fullName evidence="6">LysR family transcriptional regulator</fullName>
    </submittedName>
</protein>
<dbReference type="PANTHER" id="PTHR30537">
    <property type="entry name" value="HTH-TYPE TRANSCRIPTIONAL REGULATOR"/>
    <property type="match status" value="1"/>
</dbReference>
<dbReference type="EMBL" id="JBAJJM010000010">
    <property type="protein sequence ID" value="MEG9476181.1"/>
    <property type="molecule type" value="Genomic_DNA"/>
</dbReference>
<keyword evidence="4" id="KW-0804">Transcription</keyword>
<sequence>MPYRQNYNDLYAFLLVAQEKNFARASDKLGVSPQALSKTIKLLESRLGLQLFNRTTRTVSLTHAGEKLFATAQKSFAQLDSELTHLAHYRNAPSGTVKISAGLQVVQNTLIPKLAHFQTQYPDITVHLSANNRFVDIVTEGFDAGVRLGDDVGEMMIAVKISEPLAMTIVASPSYIKQFGLIKTPDELVHHQGIGYVMSNGKLYEWELIFNGKPFTQTPPCRWLFDDDEAVKTACLHGLGLAYLPQEIIADELASGKLVVVLPAYCPSLPALYLYYPHRNISPALKVVVESLRV</sequence>
<evidence type="ECO:0000259" key="5">
    <source>
        <dbReference type="PROSITE" id="PS50931"/>
    </source>
</evidence>
<dbReference type="Proteomes" id="UP001432017">
    <property type="component" value="Unassembled WGS sequence"/>
</dbReference>
<evidence type="ECO:0000313" key="7">
    <source>
        <dbReference type="Proteomes" id="UP001432017"/>
    </source>
</evidence>
<dbReference type="SUPFAM" id="SSF46785">
    <property type="entry name" value="Winged helix' DNA-binding domain"/>
    <property type="match status" value="1"/>
</dbReference>
<dbReference type="PANTHER" id="PTHR30537:SF1">
    <property type="entry name" value="HTH-TYPE TRANSCRIPTIONAL REGULATOR PGRR"/>
    <property type="match status" value="1"/>
</dbReference>
<evidence type="ECO:0000256" key="3">
    <source>
        <dbReference type="ARBA" id="ARBA00023125"/>
    </source>
</evidence>
<feature type="domain" description="HTH lysR-type" evidence="5">
    <location>
        <begin position="5"/>
        <end position="62"/>
    </location>
</feature>
<organism evidence="6 7">
    <name type="scientific">Mannheimia indoligenes</name>
    <dbReference type="NCBI Taxonomy" id="3103145"/>
    <lineage>
        <taxon>Bacteria</taxon>
        <taxon>Pseudomonadati</taxon>
        <taxon>Pseudomonadota</taxon>
        <taxon>Gammaproteobacteria</taxon>
        <taxon>Pasteurellales</taxon>
        <taxon>Pasteurellaceae</taxon>
        <taxon>Mannheimia</taxon>
    </lineage>
</organism>
<dbReference type="PROSITE" id="PS50931">
    <property type="entry name" value="HTH_LYSR"/>
    <property type="match status" value="1"/>
</dbReference>
<dbReference type="InterPro" id="IPR036390">
    <property type="entry name" value="WH_DNA-bd_sf"/>
</dbReference>
<dbReference type="RefSeq" id="WP_334254303.1">
    <property type="nucleotide sequence ID" value="NZ_JBAJJM010000010.1"/>
</dbReference>
<keyword evidence="3" id="KW-0238">DNA-binding</keyword>
<keyword evidence="2" id="KW-0805">Transcription regulation</keyword>